<feature type="transmembrane region" description="Helical" evidence="2">
    <location>
        <begin position="46"/>
        <end position="65"/>
    </location>
</feature>
<evidence type="ECO:0000313" key="3">
    <source>
        <dbReference type="EMBL" id="CAD2176904.1"/>
    </source>
</evidence>
<dbReference type="Proteomes" id="UP000580250">
    <property type="component" value="Unassembled WGS sequence"/>
</dbReference>
<protein>
    <submittedName>
        <fullName evidence="3">Uncharacterized protein</fullName>
    </submittedName>
</protein>
<dbReference type="AlphaFoldDB" id="A0A6V7VQT4"/>
<dbReference type="EMBL" id="CAJEWN010000286">
    <property type="protein sequence ID" value="CAD2176904.1"/>
    <property type="molecule type" value="Genomic_DNA"/>
</dbReference>
<evidence type="ECO:0000313" key="4">
    <source>
        <dbReference type="Proteomes" id="UP000580250"/>
    </source>
</evidence>
<evidence type="ECO:0000256" key="1">
    <source>
        <dbReference type="SAM" id="MobiDB-lite"/>
    </source>
</evidence>
<name>A0A6V7VQT4_MELEN</name>
<proteinExistence type="predicted"/>
<reference evidence="3 4" key="1">
    <citation type="submission" date="2020-08" db="EMBL/GenBank/DDBJ databases">
        <authorList>
            <person name="Koutsovoulos G."/>
            <person name="Danchin GJ E."/>
        </authorList>
    </citation>
    <scope>NUCLEOTIDE SEQUENCE [LARGE SCALE GENOMIC DNA]</scope>
</reference>
<keyword evidence="2" id="KW-1133">Transmembrane helix</keyword>
<accession>A0A6V7VQT4</accession>
<keyword evidence="2" id="KW-0812">Transmembrane</keyword>
<organism evidence="3 4">
    <name type="scientific">Meloidogyne enterolobii</name>
    <name type="common">Root-knot nematode worm</name>
    <name type="synonym">Meloidogyne mayaguensis</name>
    <dbReference type="NCBI Taxonomy" id="390850"/>
    <lineage>
        <taxon>Eukaryota</taxon>
        <taxon>Metazoa</taxon>
        <taxon>Ecdysozoa</taxon>
        <taxon>Nematoda</taxon>
        <taxon>Chromadorea</taxon>
        <taxon>Rhabditida</taxon>
        <taxon>Tylenchina</taxon>
        <taxon>Tylenchomorpha</taxon>
        <taxon>Tylenchoidea</taxon>
        <taxon>Meloidogynidae</taxon>
        <taxon>Meloidogyninae</taxon>
        <taxon>Meloidogyne</taxon>
    </lineage>
</organism>
<gene>
    <name evidence="3" type="ORF">MENT_LOCUS28743</name>
</gene>
<sequence length="66" mass="7762">MLPSIQWSVGNDEGAKNRNSDRPPYIVSDISGKLRFFPSYLKNKKFFLFCLHIILNFISFKKIFFS</sequence>
<comment type="caution">
    <text evidence="3">The sequence shown here is derived from an EMBL/GenBank/DDBJ whole genome shotgun (WGS) entry which is preliminary data.</text>
</comment>
<evidence type="ECO:0000256" key="2">
    <source>
        <dbReference type="SAM" id="Phobius"/>
    </source>
</evidence>
<feature type="region of interest" description="Disordered" evidence="1">
    <location>
        <begin position="1"/>
        <end position="21"/>
    </location>
</feature>
<keyword evidence="2" id="KW-0472">Membrane</keyword>